<organism evidence="12 13">
    <name type="scientific">Paracoccus denitrificans</name>
    <dbReference type="NCBI Taxonomy" id="266"/>
    <lineage>
        <taxon>Bacteria</taxon>
        <taxon>Pseudomonadati</taxon>
        <taxon>Pseudomonadota</taxon>
        <taxon>Alphaproteobacteria</taxon>
        <taxon>Rhodobacterales</taxon>
        <taxon>Paracoccaceae</taxon>
        <taxon>Paracoccus</taxon>
    </lineage>
</organism>
<keyword evidence="4 9" id="KW-0697">Rotamase</keyword>
<dbReference type="PROSITE" id="PS50198">
    <property type="entry name" value="PPIC_PPIASE_2"/>
    <property type="match status" value="1"/>
</dbReference>
<evidence type="ECO:0000313" key="12">
    <source>
        <dbReference type="EMBL" id="TKW68462.1"/>
    </source>
</evidence>
<dbReference type="SUPFAM" id="SSF109998">
    <property type="entry name" value="Triger factor/SurA peptide-binding domain-like"/>
    <property type="match status" value="1"/>
</dbReference>
<dbReference type="PANTHER" id="PTHR47637">
    <property type="entry name" value="CHAPERONE SURA"/>
    <property type="match status" value="1"/>
</dbReference>
<dbReference type="GO" id="GO:0003755">
    <property type="term" value="F:peptidyl-prolyl cis-trans isomerase activity"/>
    <property type="evidence" value="ECO:0007669"/>
    <property type="project" value="UniProtKB-KW"/>
</dbReference>
<dbReference type="InterPro" id="IPR015391">
    <property type="entry name" value="SurA_N"/>
</dbReference>
<dbReference type="PANTHER" id="PTHR47637:SF1">
    <property type="entry name" value="CHAPERONE SURA"/>
    <property type="match status" value="1"/>
</dbReference>
<feature type="chain" id="PRO_5021903283" description="Parvulin-like PPIase" evidence="10">
    <location>
        <begin position="25"/>
        <end position="421"/>
    </location>
</feature>
<comment type="caution">
    <text evidence="12">The sequence shown here is derived from an EMBL/GenBank/DDBJ whole genome shotgun (WGS) entry which is preliminary data.</text>
</comment>
<dbReference type="SUPFAM" id="SSF54534">
    <property type="entry name" value="FKBP-like"/>
    <property type="match status" value="1"/>
</dbReference>
<keyword evidence="2 10" id="KW-0732">Signal</keyword>
<keyword evidence="3" id="KW-0574">Periplasm</keyword>
<evidence type="ECO:0000313" key="13">
    <source>
        <dbReference type="Proteomes" id="UP000315344"/>
    </source>
</evidence>
<evidence type="ECO:0000256" key="7">
    <source>
        <dbReference type="ARBA" id="ARBA00030642"/>
    </source>
</evidence>
<evidence type="ECO:0000256" key="1">
    <source>
        <dbReference type="ARBA" id="ARBA00018370"/>
    </source>
</evidence>
<dbReference type="Proteomes" id="UP000315344">
    <property type="component" value="Unassembled WGS sequence"/>
</dbReference>
<evidence type="ECO:0000256" key="9">
    <source>
        <dbReference type="PROSITE-ProRule" id="PRU00278"/>
    </source>
</evidence>
<evidence type="ECO:0000256" key="3">
    <source>
        <dbReference type="ARBA" id="ARBA00022764"/>
    </source>
</evidence>
<evidence type="ECO:0000256" key="8">
    <source>
        <dbReference type="ARBA" id="ARBA00031484"/>
    </source>
</evidence>
<dbReference type="InterPro" id="IPR046357">
    <property type="entry name" value="PPIase_dom_sf"/>
</dbReference>
<keyword evidence="6 9" id="KW-0413">Isomerase</keyword>
<dbReference type="Pfam" id="PF00639">
    <property type="entry name" value="Rotamase"/>
    <property type="match status" value="1"/>
</dbReference>
<dbReference type="InterPro" id="IPR000297">
    <property type="entry name" value="PPIase_PpiC"/>
</dbReference>
<dbReference type="Gene3D" id="1.10.4030.10">
    <property type="entry name" value="Porin chaperone SurA, peptide-binding domain"/>
    <property type="match status" value="1"/>
</dbReference>
<sequence length="421" mass="45221">MRQFLYSMAIAAALSAPGAMPVAAQDFSPVVYVNNSVVTRYEIDQRQRFMGVLNANNNSVAEVEQELINDRLRLASAAQLGVEVSDAGLEEGLSEFAGRAGLTTGEFINVLEQNGVDRQAYRDFVKAGVAWREVVRRRVAPAVSVSDAEVDQAMKRIVETPLVTQVLLSELIIPAPDGQEQAAMNRAEEVRASVTSEGGFAEAARRYSATPSAGRGGRLDWMAVENMPPSLRPIVLGLQPGQMSPALTVPGAVVLFYLRDTRGELRPGANEQQIDYLSITFASMADAQNAAAQARSCDELYVFANGLPDQQVQRVNGSQGAIPQYVALRLASMDRNEATVTAQGSAAEVLMLCDRRPALLAGLDAGPVATASDDGETVTAADPNALPQRDSVREQIFNRKISTAADAYLAELRADAVIRRP</sequence>
<dbReference type="InterPro" id="IPR050280">
    <property type="entry name" value="OMP_Chaperone_SurA"/>
</dbReference>
<feature type="domain" description="PpiC" evidence="11">
    <location>
        <begin position="163"/>
        <end position="260"/>
    </location>
</feature>
<evidence type="ECO:0000259" key="11">
    <source>
        <dbReference type="PROSITE" id="PS50198"/>
    </source>
</evidence>
<evidence type="ECO:0000256" key="4">
    <source>
        <dbReference type="ARBA" id="ARBA00023110"/>
    </source>
</evidence>
<dbReference type="EMBL" id="VAFL01000001">
    <property type="protein sequence ID" value="TKW68462.1"/>
    <property type="molecule type" value="Genomic_DNA"/>
</dbReference>
<dbReference type="AlphaFoldDB" id="A0A533IF69"/>
<dbReference type="Gene3D" id="3.10.50.40">
    <property type="match status" value="1"/>
</dbReference>
<dbReference type="InterPro" id="IPR027304">
    <property type="entry name" value="Trigger_fact/SurA_dom_sf"/>
</dbReference>
<evidence type="ECO:0000256" key="10">
    <source>
        <dbReference type="SAM" id="SignalP"/>
    </source>
</evidence>
<evidence type="ECO:0000256" key="5">
    <source>
        <dbReference type="ARBA" id="ARBA00023186"/>
    </source>
</evidence>
<accession>A0A533IF69</accession>
<keyword evidence="5" id="KW-0143">Chaperone</keyword>
<evidence type="ECO:0000256" key="2">
    <source>
        <dbReference type="ARBA" id="ARBA00022729"/>
    </source>
</evidence>
<dbReference type="Pfam" id="PF09312">
    <property type="entry name" value="SurA_N"/>
    <property type="match status" value="1"/>
</dbReference>
<gene>
    <name evidence="12" type="ORF">DI616_00195</name>
</gene>
<evidence type="ECO:0000256" key="6">
    <source>
        <dbReference type="ARBA" id="ARBA00023235"/>
    </source>
</evidence>
<reference evidence="12 13" key="1">
    <citation type="journal article" date="2017" name="Nat. Commun.">
        <title>In situ click chemistry generation of cyclooxygenase-2 inhibitors.</title>
        <authorList>
            <person name="Bhardwaj A."/>
            <person name="Kaur J."/>
            <person name="Wuest M."/>
            <person name="Wuest F."/>
        </authorList>
    </citation>
    <scope>NUCLEOTIDE SEQUENCE [LARGE SCALE GENOMIC DNA]</scope>
    <source>
        <strain evidence="12">S2_012_000_R3_94</strain>
    </source>
</reference>
<protein>
    <recommendedName>
        <fullName evidence="1">Parvulin-like PPIase</fullName>
    </recommendedName>
    <alternativeName>
        <fullName evidence="7">Peptidyl-prolyl cis-trans isomerase plp</fullName>
    </alternativeName>
    <alternativeName>
        <fullName evidence="8">Rotamase plp</fullName>
    </alternativeName>
</protein>
<proteinExistence type="predicted"/>
<name>A0A533IF69_PARDE</name>
<feature type="signal peptide" evidence="10">
    <location>
        <begin position="1"/>
        <end position="24"/>
    </location>
</feature>